<dbReference type="KEGG" id="cgn:OK18_08215"/>
<name>A0A0G3M182_CHRGL</name>
<dbReference type="STRING" id="1324352.OK18_08215"/>
<evidence type="ECO:0000313" key="2">
    <source>
        <dbReference type="Proteomes" id="UP000035213"/>
    </source>
</evidence>
<evidence type="ECO:0000313" key="1">
    <source>
        <dbReference type="EMBL" id="AKK72614.1"/>
    </source>
</evidence>
<dbReference type="Proteomes" id="UP000035213">
    <property type="component" value="Chromosome"/>
</dbReference>
<proteinExistence type="predicted"/>
<reference evidence="1 2" key="1">
    <citation type="submission" date="2014-11" db="EMBL/GenBank/DDBJ databases">
        <authorList>
            <person name="Park G.-S."/>
            <person name="Hong S.-J."/>
            <person name="Jung B.K."/>
            <person name="Khan A.R."/>
            <person name="Kwak Y."/>
            <person name="Shin J.-H."/>
        </authorList>
    </citation>
    <scope>NUCLEOTIDE SEQUENCE [LARGE SCALE GENOMIC DNA]</scope>
    <source>
        <strain evidence="1 2">DSM 27622</strain>
    </source>
</reference>
<organism evidence="1 2">
    <name type="scientific">Chryseobacterium gallinarum</name>
    <dbReference type="NCBI Taxonomy" id="1324352"/>
    <lineage>
        <taxon>Bacteria</taxon>
        <taxon>Pseudomonadati</taxon>
        <taxon>Bacteroidota</taxon>
        <taxon>Flavobacteriia</taxon>
        <taxon>Flavobacteriales</taxon>
        <taxon>Weeksellaceae</taxon>
        <taxon>Chryseobacterium group</taxon>
        <taxon>Chryseobacterium</taxon>
    </lineage>
</organism>
<sequence>MKLLQGLIVFNLSLGLESKDGSWKLLSVIINTINYFKKDKTDKWLFYYLRNFHLLFLNFKIDYIRIPHSGLRLFKITFIDVTFLYPDQ</sequence>
<dbReference type="EMBL" id="CP009928">
    <property type="protein sequence ID" value="AKK72614.1"/>
    <property type="molecule type" value="Genomic_DNA"/>
</dbReference>
<protein>
    <submittedName>
        <fullName evidence="1">Uncharacterized protein</fullName>
    </submittedName>
</protein>
<gene>
    <name evidence="1" type="ORF">OK18_08215</name>
</gene>
<accession>A0A0G3M182</accession>
<dbReference type="AlphaFoldDB" id="A0A0G3M182"/>